<feature type="compositionally biased region" description="Low complexity" evidence="1">
    <location>
        <begin position="164"/>
        <end position="187"/>
    </location>
</feature>
<reference evidence="3 4" key="1">
    <citation type="submission" date="2023-05" db="EMBL/GenBank/DDBJ databases">
        <title>Streptantibioticus silvisoli sp. nov., acidotolerant actinomycetes 1 from pine litter.</title>
        <authorList>
            <person name="Swiecimska M."/>
            <person name="Golinska P."/>
            <person name="Sangal V."/>
            <person name="Wachnowicz B."/>
            <person name="Goodfellow M."/>
        </authorList>
    </citation>
    <scope>NUCLEOTIDE SEQUENCE [LARGE SCALE GENOMIC DNA]</scope>
    <source>
        <strain evidence="3 4">DSM 42109</strain>
    </source>
</reference>
<dbReference type="RefSeq" id="WP_274040818.1">
    <property type="nucleotide sequence ID" value="NZ_JANCPR020000044.1"/>
</dbReference>
<organism evidence="3 4">
    <name type="scientific">Streptomyces iconiensis</name>
    <dbReference type="NCBI Taxonomy" id="1384038"/>
    <lineage>
        <taxon>Bacteria</taxon>
        <taxon>Bacillati</taxon>
        <taxon>Actinomycetota</taxon>
        <taxon>Actinomycetes</taxon>
        <taxon>Kitasatosporales</taxon>
        <taxon>Streptomycetaceae</taxon>
        <taxon>Streptomyces</taxon>
    </lineage>
</organism>
<evidence type="ECO:0000313" key="3">
    <source>
        <dbReference type="EMBL" id="MDJ1136666.1"/>
    </source>
</evidence>
<sequence>MGRHSRRGKADIADAEDTSGIPAGSEGASPRAMPPAPSGPPGQSRERQWPAGTPAHGVPAYGTPAHGVPRAAGPGGGPGTPPQGTPHVGGPVTPAHGSPVYGGPTPAGGVPQVTPARGGHPQQPETGGGYPAPRGGRGGRRQGPVPGQQGQGPGVPGQQGQQGQGSAPGQRQAPQPGRQPQGPAPGQRRGRGPRQEYLDAFGEDVFAAGAPGAVRAPGAGPHPAQPAHPEMPGQRQAAQGQGPRTGQGSEGAGEQRQTGVPEGPAPEVPGTGAGQGEPPGDEPLAPLAPIPPPRGKGGKGRTFTGVAAAAVTTVLAFLIAGQVTGGEKSAEGDHGLKTGQRAAADQNSRPAARPSTPEKAARGDKPLPYEEKMTKSYPLAADFKGPGGFTTVGGHANGPRGGETVRYKVDVEKDLPLEGGLFAQAVHKTLNDKRSWAHGGERSFERVSSGKADFVITLASPGTTDVWCAKSGLDTSQEKVSCDSATTERVMINAYRWARGAKTYGPGHMYAYRQMLINHEVGHRLGKGHVGCPANGAIAPVMMQQTKTLTTGNDICRTNAWPFPRG</sequence>
<evidence type="ECO:0000313" key="4">
    <source>
        <dbReference type="Proteomes" id="UP001214441"/>
    </source>
</evidence>
<comment type="caution">
    <text evidence="3">The sequence shown here is derived from an EMBL/GenBank/DDBJ whole genome shotgun (WGS) entry which is preliminary data.</text>
</comment>
<feature type="compositionally biased region" description="Gly residues" evidence="1">
    <location>
        <begin position="149"/>
        <end position="163"/>
    </location>
</feature>
<name>A0ABT7A5U9_9ACTN</name>
<proteinExistence type="predicted"/>
<accession>A0ABT7A5U9</accession>
<protein>
    <submittedName>
        <fullName evidence="3">DUF3152 domain-containing protein</fullName>
    </submittedName>
</protein>
<dbReference type="InterPro" id="IPR022603">
    <property type="entry name" value="DUF3152"/>
</dbReference>
<dbReference type="EMBL" id="JANCPR020000044">
    <property type="protein sequence ID" value="MDJ1136666.1"/>
    <property type="molecule type" value="Genomic_DNA"/>
</dbReference>
<gene>
    <name evidence="3" type="ORF">NMN56_032910</name>
</gene>
<evidence type="ECO:0000256" key="1">
    <source>
        <dbReference type="SAM" id="MobiDB-lite"/>
    </source>
</evidence>
<dbReference type="SUPFAM" id="SSF55486">
    <property type="entry name" value="Metalloproteases ('zincins'), catalytic domain"/>
    <property type="match status" value="1"/>
</dbReference>
<feature type="region of interest" description="Disordered" evidence="1">
    <location>
        <begin position="325"/>
        <end position="368"/>
    </location>
</feature>
<keyword evidence="4" id="KW-1185">Reference proteome</keyword>
<feature type="compositionally biased region" description="Low complexity" evidence="1">
    <location>
        <begin position="207"/>
        <end position="242"/>
    </location>
</feature>
<feature type="compositionally biased region" description="Basic and acidic residues" evidence="1">
    <location>
        <begin position="359"/>
        <end position="368"/>
    </location>
</feature>
<dbReference type="Proteomes" id="UP001214441">
    <property type="component" value="Unassembled WGS sequence"/>
</dbReference>
<feature type="domain" description="DUF3152" evidence="2">
    <location>
        <begin position="384"/>
        <end position="564"/>
    </location>
</feature>
<evidence type="ECO:0000259" key="2">
    <source>
        <dbReference type="Pfam" id="PF11350"/>
    </source>
</evidence>
<feature type="compositionally biased region" description="Low complexity" evidence="1">
    <location>
        <begin position="85"/>
        <end position="94"/>
    </location>
</feature>
<dbReference type="Pfam" id="PF11350">
    <property type="entry name" value="DUF3152"/>
    <property type="match status" value="1"/>
</dbReference>
<feature type="region of interest" description="Disordered" evidence="1">
    <location>
        <begin position="1"/>
        <end position="301"/>
    </location>
</feature>